<dbReference type="PANTHER" id="PTHR14226:SF29">
    <property type="entry name" value="NEUROPATHY TARGET ESTERASE SWS"/>
    <property type="match status" value="1"/>
</dbReference>
<name>A0ABZ0IYQ6_9BACT</name>
<dbReference type="InterPro" id="IPR002641">
    <property type="entry name" value="PNPLA_dom"/>
</dbReference>
<dbReference type="Proteomes" id="UP001302349">
    <property type="component" value="Chromosome"/>
</dbReference>
<keyword evidence="3 4" id="KW-0443">Lipid metabolism</keyword>
<evidence type="ECO:0000313" key="6">
    <source>
        <dbReference type="EMBL" id="WOK09269.1"/>
    </source>
</evidence>
<keyword evidence="1 4" id="KW-0378">Hydrolase</keyword>
<evidence type="ECO:0000256" key="2">
    <source>
        <dbReference type="ARBA" id="ARBA00022963"/>
    </source>
</evidence>
<feature type="short sequence motif" description="DGA/G" evidence="4">
    <location>
        <begin position="150"/>
        <end position="152"/>
    </location>
</feature>
<proteinExistence type="predicted"/>
<reference evidence="6 7" key="1">
    <citation type="journal article" date="2023" name="Microbiol. Resour. Announc.">
        <title>Complete Genome Sequence of Imperialibacter roseus strain P4T.</title>
        <authorList>
            <person name="Tizabi D.R."/>
            <person name="Bachvaroff T."/>
            <person name="Hill R.T."/>
        </authorList>
    </citation>
    <scope>NUCLEOTIDE SEQUENCE [LARGE SCALE GENOMIC DNA]</scope>
    <source>
        <strain evidence="6 7">P4T</strain>
    </source>
</reference>
<keyword evidence="2 4" id="KW-0442">Lipid degradation</keyword>
<dbReference type="EMBL" id="CP136051">
    <property type="protein sequence ID" value="WOK09269.1"/>
    <property type="molecule type" value="Genomic_DNA"/>
</dbReference>
<evidence type="ECO:0000256" key="4">
    <source>
        <dbReference type="PROSITE-ProRule" id="PRU01161"/>
    </source>
</evidence>
<dbReference type="InterPro" id="IPR050301">
    <property type="entry name" value="NTE"/>
</dbReference>
<evidence type="ECO:0000256" key="3">
    <source>
        <dbReference type="ARBA" id="ARBA00023098"/>
    </source>
</evidence>
<accession>A0ABZ0IYQ6</accession>
<dbReference type="RefSeq" id="WP_317491889.1">
    <property type="nucleotide sequence ID" value="NZ_CP136051.1"/>
</dbReference>
<sequence>MKTGLALSGGGARGIAHLGVVKAMLEKGIHFDVISGTSAGAVAGLFLAKGYSPDEALEIFTRTSVYKFLRPAINIRGLFKIGSVESIIKPYFGEAVFTDLETPFYVSATNVRTGKIRVFSAGELMRPVLASCCIPVVYEPMAIDNELYMDGGVVNNLPVEPLLGNVDRIVGVHCNPISDQYQGRNMRRLMERSLLLAINENVAARKPKCDLFIEPTELINFHVFDFRKAKQIFQVGYDYASDLLSNKSVLSKLKQDVS</sequence>
<evidence type="ECO:0000313" key="7">
    <source>
        <dbReference type="Proteomes" id="UP001302349"/>
    </source>
</evidence>
<protein>
    <submittedName>
        <fullName evidence="6">Patatin-like phospholipase family protein</fullName>
    </submittedName>
</protein>
<dbReference type="Gene3D" id="3.40.1090.10">
    <property type="entry name" value="Cytosolic phospholipase A2 catalytic domain"/>
    <property type="match status" value="2"/>
</dbReference>
<keyword evidence="7" id="KW-1185">Reference proteome</keyword>
<feature type="short sequence motif" description="GXSXG" evidence="4">
    <location>
        <begin position="36"/>
        <end position="40"/>
    </location>
</feature>
<dbReference type="PANTHER" id="PTHR14226">
    <property type="entry name" value="NEUROPATHY TARGET ESTERASE/SWISS CHEESE D.MELANOGASTER"/>
    <property type="match status" value="1"/>
</dbReference>
<gene>
    <name evidence="6" type="ORF">RT717_11530</name>
</gene>
<feature type="active site" description="Nucleophile" evidence="4">
    <location>
        <position position="38"/>
    </location>
</feature>
<feature type="active site" description="Proton acceptor" evidence="4">
    <location>
        <position position="150"/>
    </location>
</feature>
<dbReference type="CDD" id="cd07205">
    <property type="entry name" value="Pat_PNPLA6_PNPLA7_NTE1_like"/>
    <property type="match status" value="1"/>
</dbReference>
<evidence type="ECO:0000256" key="1">
    <source>
        <dbReference type="ARBA" id="ARBA00022801"/>
    </source>
</evidence>
<feature type="domain" description="PNPLA" evidence="5">
    <location>
        <begin position="5"/>
        <end position="163"/>
    </location>
</feature>
<organism evidence="6 7">
    <name type="scientific">Imperialibacter roseus</name>
    <dbReference type="NCBI Taxonomy" id="1324217"/>
    <lineage>
        <taxon>Bacteria</taxon>
        <taxon>Pseudomonadati</taxon>
        <taxon>Bacteroidota</taxon>
        <taxon>Cytophagia</taxon>
        <taxon>Cytophagales</taxon>
        <taxon>Flammeovirgaceae</taxon>
        <taxon>Imperialibacter</taxon>
    </lineage>
</organism>
<feature type="short sequence motif" description="GXGXXG" evidence="4">
    <location>
        <begin position="9"/>
        <end position="14"/>
    </location>
</feature>
<dbReference type="Pfam" id="PF01734">
    <property type="entry name" value="Patatin"/>
    <property type="match status" value="1"/>
</dbReference>
<evidence type="ECO:0000259" key="5">
    <source>
        <dbReference type="PROSITE" id="PS51635"/>
    </source>
</evidence>
<dbReference type="SUPFAM" id="SSF52151">
    <property type="entry name" value="FabD/lysophospholipase-like"/>
    <property type="match status" value="1"/>
</dbReference>
<dbReference type="InterPro" id="IPR016035">
    <property type="entry name" value="Acyl_Trfase/lysoPLipase"/>
</dbReference>
<dbReference type="PROSITE" id="PS51635">
    <property type="entry name" value="PNPLA"/>
    <property type="match status" value="1"/>
</dbReference>